<protein>
    <submittedName>
        <fullName evidence="1">Uncharacterized protein</fullName>
    </submittedName>
</protein>
<dbReference type="Proteomes" id="UP000239888">
    <property type="component" value="Chromosome"/>
</dbReference>
<sequence>MRIQNNQLAQSYESMSRLEAGAMNNEGSLYEVSPNKKSHPMQRTLDQLNININLNDRSSQRSQGERTVFAHKTAEGYNLNTGLFINDTAQGDRYGEFRFYSGVGTKKYQAPDCNVLSFDKESLAKLKDTYRQVEGVTKFLHDFLNLTPCKDSAGYQLSPQRFEYFNPLDKASNGFLIFPNLPYIDMKEYSENEKTLKDKKGGVTLGAWAIHPNQQMPLVDKMTGEAGANAHQLRGDYKSNSRTLDHIEEGTGVKYLSSILDLNKSDLPMLEKLRGDSLHHLSEVYDVDARKDKVKMFFHFPVAEKTATLHLHVWANKADHPLNNARSFELDDVINTLSSGRNIEDLILQRNDGKYYVPTSDTIGSIEGIPNGGARKNPHIMSFSSSPDLTNLRRMTLEATG</sequence>
<dbReference type="Pfam" id="PF11969">
    <property type="entry name" value="DcpS_C"/>
    <property type="match status" value="1"/>
</dbReference>
<dbReference type="SUPFAM" id="SSF54197">
    <property type="entry name" value="HIT-like"/>
    <property type="match status" value="1"/>
</dbReference>
<dbReference type="InterPro" id="IPR036265">
    <property type="entry name" value="HIT-like_sf"/>
</dbReference>
<dbReference type="Gene3D" id="3.30.428.10">
    <property type="entry name" value="HIT-like"/>
    <property type="match status" value="1"/>
</dbReference>
<gene>
    <name evidence="1" type="ORF">BOP93_08190</name>
</gene>
<proteinExistence type="predicted"/>
<evidence type="ECO:0000313" key="2">
    <source>
        <dbReference type="Proteomes" id="UP000239888"/>
    </source>
</evidence>
<organism evidence="1 2">
    <name type="scientific">Pseudomonas orientalis</name>
    <dbReference type="NCBI Taxonomy" id="76758"/>
    <lineage>
        <taxon>Bacteria</taxon>
        <taxon>Pseudomonadati</taxon>
        <taxon>Pseudomonadota</taxon>
        <taxon>Gammaproteobacteria</taxon>
        <taxon>Pseudomonadales</taxon>
        <taxon>Pseudomonadaceae</taxon>
        <taxon>Pseudomonas</taxon>
    </lineage>
</organism>
<accession>A0A2L0RTX8</accession>
<dbReference type="RefSeq" id="WP_104502255.1">
    <property type="nucleotide sequence ID" value="NZ_CP018049.1"/>
</dbReference>
<name>A0A2L0RTX8_9PSED</name>
<dbReference type="KEGG" id="poi:BOP93_08190"/>
<dbReference type="AlphaFoldDB" id="A0A2L0RTX8"/>
<reference evidence="1 2" key="1">
    <citation type="journal article" date="2018" name="Front. Microbiol.">
        <title>Pseudomonas orientalis F9: A Potent Antagonist against Phytopathogens with Phytotoxic Effect in the Apple Flower.</title>
        <authorList>
            <person name="Zengerer V."/>
            <person name="Schmid M."/>
            <person name="Bieri M."/>
            <person name="Muller D.C."/>
            <person name="Remus-Emsermann M.N.P."/>
            <person name="Ahrens C.H."/>
            <person name="Pelludat C."/>
        </authorList>
    </citation>
    <scope>NUCLEOTIDE SEQUENCE [LARGE SCALE GENOMIC DNA]</scope>
    <source>
        <strain evidence="1 2">F9</strain>
    </source>
</reference>
<evidence type="ECO:0000313" key="1">
    <source>
        <dbReference type="EMBL" id="AUZ45583.1"/>
    </source>
</evidence>
<dbReference type="EMBL" id="CP018049">
    <property type="protein sequence ID" value="AUZ45583.1"/>
    <property type="molecule type" value="Genomic_DNA"/>
</dbReference>